<feature type="compositionally biased region" description="Basic residues" evidence="1">
    <location>
        <begin position="81"/>
        <end position="92"/>
    </location>
</feature>
<feature type="region of interest" description="Disordered" evidence="1">
    <location>
        <begin position="1"/>
        <end position="109"/>
    </location>
</feature>
<proteinExistence type="predicted"/>
<evidence type="ECO:0000313" key="2">
    <source>
        <dbReference type="EMBL" id="KAJ1149778.1"/>
    </source>
</evidence>
<name>A0AAV7RFZ8_PLEWA</name>
<dbReference type="Proteomes" id="UP001066276">
    <property type="component" value="Chromosome 5"/>
</dbReference>
<keyword evidence="3" id="KW-1185">Reference proteome</keyword>
<sequence>MAQKRENLNPQWNQPVADPAPPPEAAALVEPTHPREHPRRESDAPPTEAQGELEQTPATGTKEGEETVATDRTPTQVPVKAKGKKKGKHPKKKVDSSRDEEEKIEEAWK</sequence>
<feature type="compositionally biased region" description="Basic and acidic residues" evidence="1">
    <location>
        <begin position="32"/>
        <end position="43"/>
    </location>
</feature>
<evidence type="ECO:0000313" key="3">
    <source>
        <dbReference type="Proteomes" id="UP001066276"/>
    </source>
</evidence>
<feature type="compositionally biased region" description="Basic and acidic residues" evidence="1">
    <location>
        <begin position="93"/>
        <end position="109"/>
    </location>
</feature>
<comment type="caution">
    <text evidence="2">The sequence shown here is derived from an EMBL/GenBank/DDBJ whole genome shotgun (WGS) entry which is preliminary data.</text>
</comment>
<protein>
    <submittedName>
        <fullName evidence="2">Uncharacterized protein</fullName>
    </submittedName>
</protein>
<gene>
    <name evidence="2" type="ORF">NDU88_002583</name>
</gene>
<dbReference type="AlphaFoldDB" id="A0AAV7RFZ8"/>
<dbReference type="EMBL" id="JANPWB010000009">
    <property type="protein sequence ID" value="KAJ1149778.1"/>
    <property type="molecule type" value="Genomic_DNA"/>
</dbReference>
<reference evidence="2" key="1">
    <citation type="journal article" date="2022" name="bioRxiv">
        <title>Sequencing and chromosome-scale assembly of the giantPleurodeles waltlgenome.</title>
        <authorList>
            <person name="Brown T."/>
            <person name="Elewa A."/>
            <person name="Iarovenko S."/>
            <person name="Subramanian E."/>
            <person name="Araus A.J."/>
            <person name="Petzold A."/>
            <person name="Susuki M."/>
            <person name="Suzuki K.-i.T."/>
            <person name="Hayashi T."/>
            <person name="Toyoda A."/>
            <person name="Oliveira C."/>
            <person name="Osipova E."/>
            <person name="Leigh N.D."/>
            <person name="Simon A."/>
            <person name="Yun M.H."/>
        </authorList>
    </citation>
    <scope>NUCLEOTIDE SEQUENCE</scope>
    <source>
        <strain evidence="2">20211129_DDA</strain>
        <tissue evidence="2">Liver</tissue>
    </source>
</reference>
<organism evidence="2 3">
    <name type="scientific">Pleurodeles waltl</name>
    <name type="common">Iberian ribbed newt</name>
    <dbReference type="NCBI Taxonomy" id="8319"/>
    <lineage>
        <taxon>Eukaryota</taxon>
        <taxon>Metazoa</taxon>
        <taxon>Chordata</taxon>
        <taxon>Craniata</taxon>
        <taxon>Vertebrata</taxon>
        <taxon>Euteleostomi</taxon>
        <taxon>Amphibia</taxon>
        <taxon>Batrachia</taxon>
        <taxon>Caudata</taxon>
        <taxon>Salamandroidea</taxon>
        <taxon>Salamandridae</taxon>
        <taxon>Pleurodelinae</taxon>
        <taxon>Pleurodeles</taxon>
    </lineage>
</organism>
<accession>A0AAV7RFZ8</accession>
<evidence type="ECO:0000256" key="1">
    <source>
        <dbReference type="SAM" id="MobiDB-lite"/>
    </source>
</evidence>